<dbReference type="InterPro" id="IPR050834">
    <property type="entry name" value="Glycosyltransf_2"/>
</dbReference>
<dbReference type="Gene3D" id="3.90.550.10">
    <property type="entry name" value="Spore Coat Polysaccharide Biosynthesis Protein SpsA, Chain A"/>
    <property type="match status" value="1"/>
</dbReference>
<dbReference type="Pfam" id="PF00535">
    <property type="entry name" value="Glycos_transf_2"/>
    <property type="match status" value="1"/>
</dbReference>
<reference evidence="3" key="1">
    <citation type="submission" date="2021-04" db="EMBL/GenBank/DDBJ databases">
        <title>Phycicoccus avicenniae sp. nov., a novel endophytic actinomycetes isolated from branch of Avicennia mariana.</title>
        <authorList>
            <person name="Tuo L."/>
        </authorList>
    </citation>
    <scope>NUCLEOTIDE SEQUENCE</scope>
    <source>
        <strain evidence="3">BSK3Z-2</strain>
    </source>
</reference>
<dbReference type="RefSeq" id="WP_211602957.1">
    <property type="nucleotide sequence ID" value="NZ_JAGSNF010000014.1"/>
</dbReference>
<organism evidence="3 4">
    <name type="scientific">Phycicoccus avicenniae</name>
    <dbReference type="NCBI Taxonomy" id="2828860"/>
    <lineage>
        <taxon>Bacteria</taxon>
        <taxon>Bacillati</taxon>
        <taxon>Actinomycetota</taxon>
        <taxon>Actinomycetes</taxon>
        <taxon>Micrococcales</taxon>
        <taxon>Intrasporangiaceae</taxon>
        <taxon>Phycicoccus</taxon>
    </lineage>
</organism>
<name>A0A941D7V7_9MICO</name>
<dbReference type="CDD" id="cd00761">
    <property type="entry name" value="Glyco_tranf_GTA_type"/>
    <property type="match status" value="1"/>
</dbReference>
<evidence type="ECO:0000313" key="3">
    <source>
        <dbReference type="EMBL" id="MBR7743694.1"/>
    </source>
</evidence>
<feature type="region of interest" description="Disordered" evidence="1">
    <location>
        <begin position="72"/>
        <end position="97"/>
    </location>
</feature>
<proteinExistence type="predicted"/>
<feature type="compositionally biased region" description="Polar residues" evidence="1">
    <location>
        <begin position="82"/>
        <end position="93"/>
    </location>
</feature>
<feature type="compositionally biased region" description="Basic and acidic residues" evidence="1">
    <location>
        <begin position="72"/>
        <end position="81"/>
    </location>
</feature>
<dbReference type="InterPro" id="IPR029044">
    <property type="entry name" value="Nucleotide-diphossugar_trans"/>
</dbReference>
<evidence type="ECO:0000256" key="1">
    <source>
        <dbReference type="SAM" id="MobiDB-lite"/>
    </source>
</evidence>
<dbReference type="PANTHER" id="PTHR43685">
    <property type="entry name" value="GLYCOSYLTRANSFERASE"/>
    <property type="match status" value="1"/>
</dbReference>
<evidence type="ECO:0000313" key="4">
    <source>
        <dbReference type="Proteomes" id="UP000677016"/>
    </source>
</evidence>
<accession>A0A941D7V7</accession>
<dbReference type="SUPFAM" id="SSF53448">
    <property type="entry name" value="Nucleotide-diphospho-sugar transferases"/>
    <property type="match status" value="1"/>
</dbReference>
<feature type="region of interest" description="Disordered" evidence="1">
    <location>
        <begin position="1"/>
        <end position="27"/>
    </location>
</feature>
<dbReference type="InterPro" id="IPR001173">
    <property type="entry name" value="Glyco_trans_2-like"/>
</dbReference>
<feature type="domain" description="Glycosyltransferase 2-like" evidence="2">
    <location>
        <begin position="34"/>
        <end position="189"/>
    </location>
</feature>
<dbReference type="EMBL" id="JAGSNF010000014">
    <property type="protein sequence ID" value="MBR7743694.1"/>
    <property type="molecule type" value="Genomic_DNA"/>
</dbReference>
<keyword evidence="4" id="KW-1185">Reference proteome</keyword>
<dbReference type="AlphaFoldDB" id="A0A941D7V7"/>
<comment type="caution">
    <text evidence="3">The sequence shown here is derived from an EMBL/GenBank/DDBJ whole genome shotgun (WGS) entry which is preliminary data.</text>
</comment>
<dbReference type="PANTHER" id="PTHR43685:SF2">
    <property type="entry name" value="GLYCOSYLTRANSFERASE 2-LIKE DOMAIN-CONTAINING PROTEIN"/>
    <property type="match status" value="1"/>
</dbReference>
<sequence length="329" mass="36460">MPPSAQPSTIPEDPLSTDDTGAVTDAASRPDVGVVLVTHNRPELMRAALASILAQDHPGAIRVVVVFDRSDPDRSLERSEGNRSVSVTTNQRSPGLAGARNTGVLALDTELVAFCDDDDEWLPGKLRAQVERLHREADAEFVTTAMRVDYGDRSTVRLAGREHVGLDDLVRSRMAMLHSTSFLFRRRAMLEGFGMVDETLPRSMAEDWDLLLRAARSAPIAHVDEPLVSIRWGATSYFNEAWADKNEAHSWLLEHHPEIGDDQVGAAMLYGKLAFGHAALGERREALRWAGRCVRRRPREGRWPLALLVVAGVSAEWIQRETNRRGHGV</sequence>
<evidence type="ECO:0000259" key="2">
    <source>
        <dbReference type="Pfam" id="PF00535"/>
    </source>
</evidence>
<gene>
    <name evidence="3" type="ORF">KC207_10375</name>
</gene>
<dbReference type="Proteomes" id="UP000677016">
    <property type="component" value="Unassembled WGS sequence"/>
</dbReference>
<protein>
    <submittedName>
        <fullName evidence="3">Glycosyltransferase family 2 protein</fullName>
    </submittedName>
</protein>